<dbReference type="Gene3D" id="6.10.250.2090">
    <property type="match status" value="1"/>
</dbReference>
<organism evidence="4 5">
    <name type="scientific">Actinomycetospora chlora</name>
    <dbReference type="NCBI Taxonomy" id="663608"/>
    <lineage>
        <taxon>Bacteria</taxon>
        <taxon>Bacillati</taxon>
        <taxon>Actinomycetota</taxon>
        <taxon>Actinomycetes</taxon>
        <taxon>Pseudonocardiales</taxon>
        <taxon>Pseudonocardiaceae</taxon>
        <taxon>Actinomycetospora</taxon>
    </lineage>
</organism>
<evidence type="ECO:0000256" key="2">
    <source>
        <dbReference type="SAM" id="MobiDB-lite"/>
    </source>
</evidence>
<feature type="domain" description="Band 7" evidence="3">
    <location>
        <begin position="21"/>
        <end position="179"/>
    </location>
</feature>
<comment type="caution">
    <text evidence="4">The sequence shown here is derived from an EMBL/GenBank/DDBJ whole genome shotgun (WGS) entry which is preliminary data.</text>
</comment>
<evidence type="ECO:0000259" key="3">
    <source>
        <dbReference type="SMART" id="SM00244"/>
    </source>
</evidence>
<dbReference type="InterPro" id="IPR001107">
    <property type="entry name" value="Band_7"/>
</dbReference>
<name>A0ABP9A5F5_9PSEU</name>
<proteinExistence type="inferred from homology"/>
<keyword evidence="5" id="KW-1185">Reference proteome</keyword>
<reference evidence="5" key="1">
    <citation type="journal article" date="2019" name="Int. J. Syst. Evol. Microbiol.">
        <title>The Global Catalogue of Microorganisms (GCM) 10K type strain sequencing project: providing services to taxonomists for standard genome sequencing and annotation.</title>
        <authorList>
            <consortium name="The Broad Institute Genomics Platform"/>
            <consortium name="The Broad Institute Genome Sequencing Center for Infectious Disease"/>
            <person name="Wu L."/>
            <person name="Ma J."/>
        </authorList>
    </citation>
    <scope>NUCLEOTIDE SEQUENCE [LARGE SCALE GENOMIC DNA]</scope>
    <source>
        <strain evidence="5">JCM 17979</strain>
    </source>
</reference>
<dbReference type="PRINTS" id="PR00721">
    <property type="entry name" value="STOMATIN"/>
</dbReference>
<dbReference type="RefSeq" id="WP_345410639.1">
    <property type="nucleotide sequence ID" value="NZ_BAABHO010000002.1"/>
</dbReference>
<feature type="region of interest" description="Disordered" evidence="2">
    <location>
        <begin position="252"/>
        <end position="320"/>
    </location>
</feature>
<dbReference type="Proteomes" id="UP001500928">
    <property type="component" value="Unassembled WGS sequence"/>
</dbReference>
<feature type="compositionally biased region" description="Low complexity" evidence="2">
    <location>
        <begin position="252"/>
        <end position="275"/>
    </location>
</feature>
<sequence>MEALVVVLIVVALLVLTTGSAAVQAVQQYQRGVVLRFGRLLPAVRQPGLRVIVPFVDRMRKVPVQTTVLDVPSQNAITRDNVTIGVDAVVYFRVSDPVRAVVNVDDYLRATSQVAQTSLRSVIGRADLDTLLSDRDAINSELKAVIDAPTEEWGVSIDRVEIKDIALPEGMRRSMSRQAEAERDRRARVIAAQGELEASEKLTQASERMSATPGALQLRLLQTVTDVASDKNSTLVMPMPVELLRFFESAAGPGSAATAGSSAAPPASSSAAPAVDPDDAVRRAIDAAAEPLTREAAEPAAHGEPVNGEAVTRGGRGDPS</sequence>
<accession>A0ABP9A5F5</accession>
<evidence type="ECO:0000256" key="1">
    <source>
        <dbReference type="ARBA" id="ARBA00008164"/>
    </source>
</evidence>
<dbReference type="InterPro" id="IPR043202">
    <property type="entry name" value="Band-7_stomatin-like"/>
</dbReference>
<dbReference type="Gene3D" id="3.30.479.30">
    <property type="entry name" value="Band 7 domain"/>
    <property type="match status" value="1"/>
</dbReference>
<evidence type="ECO:0000313" key="5">
    <source>
        <dbReference type="Proteomes" id="UP001500928"/>
    </source>
</evidence>
<comment type="similarity">
    <text evidence="1">Belongs to the band 7/mec-2 family.</text>
</comment>
<dbReference type="InterPro" id="IPR036013">
    <property type="entry name" value="Band_7/SPFH_dom_sf"/>
</dbReference>
<dbReference type="CDD" id="cd08826">
    <property type="entry name" value="SPFH_eoslipins_u1"/>
    <property type="match status" value="1"/>
</dbReference>
<evidence type="ECO:0000313" key="4">
    <source>
        <dbReference type="EMBL" id="GAA4774478.1"/>
    </source>
</evidence>
<dbReference type="PANTHER" id="PTHR10264:SF19">
    <property type="entry name" value="AT06885P-RELATED"/>
    <property type="match status" value="1"/>
</dbReference>
<dbReference type="InterPro" id="IPR001972">
    <property type="entry name" value="Stomatin_HflK_fam"/>
</dbReference>
<dbReference type="EMBL" id="BAABHO010000002">
    <property type="protein sequence ID" value="GAA4774478.1"/>
    <property type="molecule type" value="Genomic_DNA"/>
</dbReference>
<dbReference type="SUPFAM" id="SSF117892">
    <property type="entry name" value="Band 7/SPFH domain"/>
    <property type="match status" value="1"/>
</dbReference>
<gene>
    <name evidence="4" type="ORF">GCM10023200_03710</name>
</gene>
<dbReference type="SMART" id="SM00244">
    <property type="entry name" value="PHB"/>
    <property type="match status" value="1"/>
</dbReference>
<dbReference type="PANTHER" id="PTHR10264">
    <property type="entry name" value="BAND 7 PROTEIN-RELATED"/>
    <property type="match status" value="1"/>
</dbReference>
<protein>
    <recommendedName>
        <fullName evidence="3">Band 7 domain-containing protein</fullName>
    </recommendedName>
</protein>
<dbReference type="Pfam" id="PF01145">
    <property type="entry name" value="Band_7"/>
    <property type="match status" value="1"/>
</dbReference>